<dbReference type="GO" id="GO:0007030">
    <property type="term" value="P:Golgi organization"/>
    <property type="evidence" value="ECO:0007669"/>
    <property type="project" value="TreeGrafter"/>
</dbReference>
<comment type="caution">
    <text evidence="2">The sequence shown here is derived from an EMBL/GenBank/DDBJ whole genome shotgun (WGS) entry which is preliminary data.</text>
</comment>
<protein>
    <submittedName>
        <fullName evidence="2">Golgi transport complex subunit 3</fullName>
    </submittedName>
</protein>
<gene>
    <name evidence="2" type="primary">COG3_3</name>
    <name evidence="2" type="ORF">FOZ60_004692</name>
</gene>
<evidence type="ECO:0000259" key="1">
    <source>
        <dbReference type="Pfam" id="PF20671"/>
    </source>
</evidence>
<dbReference type="GO" id="GO:0006891">
    <property type="term" value="P:intra-Golgi vesicle-mediated transport"/>
    <property type="evidence" value="ECO:0007669"/>
    <property type="project" value="TreeGrafter"/>
</dbReference>
<organism evidence="2 3">
    <name type="scientific">Perkinsus olseni</name>
    <name type="common">Perkinsus atlanticus</name>
    <dbReference type="NCBI Taxonomy" id="32597"/>
    <lineage>
        <taxon>Eukaryota</taxon>
        <taxon>Sar</taxon>
        <taxon>Alveolata</taxon>
        <taxon>Perkinsozoa</taxon>
        <taxon>Perkinsea</taxon>
        <taxon>Perkinsida</taxon>
        <taxon>Perkinsidae</taxon>
        <taxon>Perkinsus</taxon>
    </lineage>
</organism>
<dbReference type="PANTHER" id="PTHR13302">
    <property type="entry name" value="CONSERVED OLIGOMERIC GOLGI COMPLEX COMPONENT 3"/>
    <property type="match status" value="1"/>
</dbReference>
<evidence type="ECO:0000313" key="2">
    <source>
        <dbReference type="EMBL" id="KAF4686926.1"/>
    </source>
</evidence>
<dbReference type="InterPro" id="IPR007265">
    <property type="entry name" value="COG_su3"/>
</dbReference>
<dbReference type="Pfam" id="PF20671">
    <property type="entry name" value="COG3_C"/>
    <property type="match status" value="1"/>
</dbReference>
<sequence length="478" mass="51942">MLGSDLLGVLETAALSKLNKASIQAEASGLSPHLLRSRHLRLNVYEGFLETAVTEARTKGLISSSEVTSLWLDDGGGPTVSGAREQTLSRVARRTVDTGSRTCVRFNDASIGDQPFLDMMCENYGDVVTGALREHIASCTSISVLSIMSGTLSSSIHEESLQPRVNTDSLTRGREGWAWLRLLEIAQAAIDFTIQHYISDNILDFTPSPEDLEYPQRLLDIPTVKDDERQAIGTVMQTSLQGWYPTVSRTAAFLITITPLVERSAYHYLAKGALEACVRSLTDAAAMMLESPIRASSQQETPEWLENLHQTLFLIRQLLILRDCALRLGLDSGAMDLDVRTPREGGAAMKRSAITLPQLQRHPEGIIGQQLLAASDALVVRVSDMVISLLQGAEAVPESGVDEGVDIQDGSNYGFISESACSFLLGDVPVADEDRPVPAGDVKARDCFARAVVAIRFYLEIGMPGNLISPYAAHRATD</sequence>
<dbReference type="InterPro" id="IPR048685">
    <property type="entry name" value="COG3_C"/>
</dbReference>
<dbReference type="AlphaFoldDB" id="A0A7J6NTL8"/>
<dbReference type="GO" id="GO:0006886">
    <property type="term" value="P:intracellular protein transport"/>
    <property type="evidence" value="ECO:0007669"/>
    <property type="project" value="InterPro"/>
</dbReference>
<dbReference type="GO" id="GO:0016020">
    <property type="term" value="C:membrane"/>
    <property type="evidence" value="ECO:0007669"/>
    <property type="project" value="InterPro"/>
</dbReference>
<dbReference type="EMBL" id="JABANP010000203">
    <property type="protein sequence ID" value="KAF4686926.1"/>
    <property type="molecule type" value="Genomic_DNA"/>
</dbReference>
<dbReference type="GO" id="GO:0005801">
    <property type="term" value="C:cis-Golgi network"/>
    <property type="evidence" value="ECO:0007669"/>
    <property type="project" value="InterPro"/>
</dbReference>
<proteinExistence type="predicted"/>
<dbReference type="PANTHER" id="PTHR13302:SF8">
    <property type="entry name" value="CONSERVED OLIGOMERIC GOLGI COMPLEX SUBUNIT 3"/>
    <property type="match status" value="1"/>
</dbReference>
<evidence type="ECO:0000313" key="3">
    <source>
        <dbReference type="Proteomes" id="UP000541610"/>
    </source>
</evidence>
<feature type="domain" description="Conserved oligomeric Golgi complex subunit 3 C-terminal" evidence="1">
    <location>
        <begin position="115"/>
        <end position="323"/>
    </location>
</feature>
<dbReference type="GO" id="GO:0017119">
    <property type="term" value="C:Golgi transport complex"/>
    <property type="evidence" value="ECO:0007669"/>
    <property type="project" value="TreeGrafter"/>
</dbReference>
<reference evidence="2 3" key="1">
    <citation type="submission" date="2020-04" db="EMBL/GenBank/DDBJ databases">
        <title>Perkinsus olseni comparative genomics.</title>
        <authorList>
            <person name="Bogema D.R."/>
        </authorList>
    </citation>
    <scope>NUCLEOTIDE SEQUENCE [LARGE SCALE GENOMIC DNA]</scope>
    <source>
        <strain evidence="2">00978-12</strain>
    </source>
</reference>
<name>A0A7J6NTL8_PEROL</name>
<dbReference type="Proteomes" id="UP000541610">
    <property type="component" value="Unassembled WGS sequence"/>
</dbReference>
<accession>A0A7J6NTL8</accession>
<dbReference type="OrthoDB" id="296793at2759"/>